<feature type="non-terminal residue" evidence="1">
    <location>
        <position position="86"/>
    </location>
</feature>
<comment type="caution">
    <text evidence="1">The sequence shown here is derived from an EMBL/GenBank/DDBJ whole genome shotgun (WGS) entry which is preliminary data.</text>
</comment>
<keyword evidence="2" id="KW-1185">Reference proteome</keyword>
<dbReference type="Proteomes" id="UP000789342">
    <property type="component" value="Unassembled WGS sequence"/>
</dbReference>
<dbReference type="OrthoDB" id="6247875at2759"/>
<evidence type="ECO:0000313" key="1">
    <source>
        <dbReference type="EMBL" id="CAG8735416.1"/>
    </source>
</evidence>
<organism evidence="1 2">
    <name type="scientific">Acaulospora morrowiae</name>
    <dbReference type="NCBI Taxonomy" id="94023"/>
    <lineage>
        <taxon>Eukaryota</taxon>
        <taxon>Fungi</taxon>
        <taxon>Fungi incertae sedis</taxon>
        <taxon>Mucoromycota</taxon>
        <taxon>Glomeromycotina</taxon>
        <taxon>Glomeromycetes</taxon>
        <taxon>Diversisporales</taxon>
        <taxon>Acaulosporaceae</taxon>
        <taxon>Acaulospora</taxon>
    </lineage>
</organism>
<accession>A0A9N9IJ02</accession>
<name>A0A9N9IJ02_9GLOM</name>
<reference evidence="1" key="1">
    <citation type="submission" date="2021-06" db="EMBL/GenBank/DDBJ databases">
        <authorList>
            <person name="Kallberg Y."/>
            <person name="Tangrot J."/>
            <person name="Rosling A."/>
        </authorList>
    </citation>
    <scope>NUCLEOTIDE SEQUENCE</scope>
    <source>
        <strain evidence="1">CL551</strain>
    </source>
</reference>
<evidence type="ECO:0000313" key="2">
    <source>
        <dbReference type="Proteomes" id="UP000789342"/>
    </source>
</evidence>
<dbReference type="AlphaFoldDB" id="A0A9N9IJ02"/>
<dbReference type="EMBL" id="CAJVPV010027984">
    <property type="protein sequence ID" value="CAG8735416.1"/>
    <property type="molecule type" value="Genomic_DNA"/>
</dbReference>
<feature type="non-terminal residue" evidence="1">
    <location>
        <position position="1"/>
    </location>
</feature>
<dbReference type="InterPro" id="IPR036910">
    <property type="entry name" value="HMG_box_dom_sf"/>
</dbReference>
<proteinExistence type="predicted"/>
<protein>
    <submittedName>
        <fullName evidence="1">9456_t:CDS:1</fullName>
    </submittedName>
</protein>
<dbReference type="SUPFAM" id="SSF47095">
    <property type="entry name" value="HMG-box"/>
    <property type="match status" value="1"/>
</dbReference>
<sequence length="86" mass="9967">MTENIDPRKPSFPPSITVDKIVKIHLKKGLINVNKTLNSFLIYRMVYIHEAPKNSKNNPLLASKSWRDEPEDVKKFYKELADNVKA</sequence>
<gene>
    <name evidence="1" type="ORF">AMORRO_LOCUS14338</name>
</gene>